<name>A0AA47MS52_MERPO</name>
<dbReference type="PANTHER" id="PTHR47331">
    <property type="entry name" value="PHD-TYPE DOMAIN-CONTAINING PROTEIN"/>
    <property type="match status" value="1"/>
</dbReference>
<dbReference type="AlphaFoldDB" id="A0AA47MS52"/>
<dbReference type="EMBL" id="JAOPHQ010002845">
    <property type="protein sequence ID" value="KAK0145643.1"/>
    <property type="molecule type" value="Genomic_DNA"/>
</dbReference>
<protein>
    <submittedName>
        <fullName evidence="1">Uncharacterized protein</fullName>
    </submittedName>
</protein>
<dbReference type="Pfam" id="PF05380">
    <property type="entry name" value="Peptidase_A17"/>
    <property type="match status" value="1"/>
</dbReference>
<dbReference type="InterPro" id="IPR008042">
    <property type="entry name" value="Retrotrans_Pao"/>
</dbReference>
<evidence type="ECO:0000313" key="2">
    <source>
        <dbReference type="Proteomes" id="UP001174136"/>
    </source>
</evidence>
<proteinExistence type="predicted"/>
<keyword evidence="2" id="KW-1185">Reference proteome</keyword>
<dbReference type="PANTHER" id="PTHR47331:SF1">
    <property type="entry name" value="GAG-LIKE PROTEIN"/>
    <property type="match status" value="1"/>
</dbReference>
<comment type="caution">
    <text evidence="1">The sequence shown here is derived from an EMBL/GenBank/DDBJ whole genome shotgun (WGS) entry which is preliminary data.</text>
</comment>
<sequence>MADIQAMFHQVKVSEEDVDFLRFLWWPGGDVSLTPVEYRMTVHIFGAVSSPSCANYALRKTAIDNRKHFRPEVIDTILNNIYVDDCLKSVSTEDNAILLITELTAACQRGGFHLSKWITNSHLVLASISRVERAKEVKELNLDRDRLPTEKAPWGAVELCSINCGWDEEVPKVFFEQWIKWTADLQQITDFKVRRCIKPNDFGPHRKAQLHYFSDASEQGYGTVSHLRLVNDKNTIHVVFMMGKTRVAPLKKITIPRMELAAAVLATRVDKVLRSELQLQLQSSIFWTDRTITALDWS</sequence>
<dbReference type="SUPFAM" id="SSF56672">
    <property type="entry name" value="DNA/RNA polymerases"/>
    <property type="match status" value="1"/>
</dbReference>
<dbReference type="Proteomes" id="UP001174136">
    <property type="component" value="Unassembled WGS sequence"/>
</dbReference>
<evidence type="ECO:0000313" key="1">
    <source>
        <dbReference type="EMBL" id="KAK0145643.1"/>
    </source>
</evidence>
<gene>
    <name evidence="1" type="ORF">N1851_015424</name>
</gene>
<organism evidence="1 2">
    <name type="scientific">Merluccius polli</name>
    <name type="common">Benguela hake</name>
    <name type="synonym">Merluccius cadenati</name>
    <dbReference type="NCBI Taxonomy" id="89951"/>
    <lineage>
        <taxon>Eukaryota</taxon>
        <taxon>Metazoa</taxon>
        <taxon>Chordata</taxon>
        <taxon>Craniata</taxon>
        <taxon>Vertebrata</taxon>
        <taxon>Euteleostomi</taxon>
        <taxon>Actinopterygii</taxon>
        <taxon>Neopterygii</taxon>
        <taxon>Teleostei</taxon>
        <taxon>Neoteleostei</taxon>
        <taxon>Acanthomorphata</taxon>
        <taxon>Zeiogadaria</taxon>
        <taxon>Gadariae</taxon>
        <taxon>Gadiformes</taxon>
        <taxon>Gadoidei</taxon>
        <taxon>Merlucciidae</taxon>
        <taxon>Merluccius</taxon>
    </lineage>
</organism>
<reference evidence="1" key="1">
    <citation type="journal article" date="2023" name="Front. Mar. Sci.">
        <title>A new Merluccius polli reference genome to investigate the effects of global change in West African waters.</title>
        <authorList>
            <person name="Mateo J.L."/>
            <person name="Blanco-Fernandez C."/>
            <person name="Garcia-Vazquez E."/>
            <person name="Machado-Schiaffino G."/>
        </authorList>
    </citation>
    <scope>NUCLEOTIDE SEQUENCE</scope>
    <source>
        <strain evidence="1">C29</strain>
        <tissue evidence="1">Fin</tissue>
    </source>
</reference>
<dbReference type="InterPro" id="IPR043502">
    <property type="entry name" value="DNA/RNA_pol_sf"/>
</dbReference>
<accession>A0AA47MS52</accession>